<evidence type="ECO:0000313" key="12">
    <source>
        <dbReference type="EMBL" id="CAF1780611.1"/>
    </source>
</evidence>
<dbReference type="Gene3D" id="2.60.40.200">
    <property type="entry name" value="Superoxide dismutase, copper/zinc binding domain"/>
    <property type="match status" value="1"/>
</dbReference>
<evidence type="ECO:0000256" key="10">
    <source>
        <dbReference type="ARBA" id="ARBA00049204"/>
    </source>
</evidence>
<comment type="cofactor">
    <cofactor evidence="1">
        <name>Cu cation</name>
        <dbReference type="ChEBI" id="CHEBI:23378"/>
    </cofactor>
</comment>
<dbReference type="FunFam" id="2.60.40.200:FF:000001">
    <property type="entry name" value="Superoxide dismutase [Cu-Zn]"/>
    <property type="match status" value="1"/>
</dbReference>
<dbReference type="GO" id="GO:0071457">
    <property type="term" value="P:cellular response to ozone"/>
    <property type="evidence" value="ECO:0007669"/>
    <property type="project" value="UniProtKB-ARBA"/>
</dbReference>
<dbReference type="PRINTS" id="PR00068">
    <property type="entry name" value="CUZNDISMTASE"/>
</dbReference>
<dbReference type="InterPro" id="IPR036423">
    <property type="entry name" value="SOD-like_Cu/Zn_dom_sf"/>
</dbReference>
<evidence type="ECO:0000256" key="5">
    <source>
        <dbReference type="ARBA" id="ARBA00022723"/>
    </source>
</evidence>
<dbReference type="GO" id="GO:0005507">
    <property type="term" value="F:copper ion binding"/>
    <property type="evidence" value="ECO:0007669"/>
    <property type="project" value="InterPro"/>
</dbReference>
<dbReference type="EC" id="1.15.1.1" evidence="4"/>
<dbReference type="Pfam" id="PF00080">
    <property type="entry name" value="Sod_Cu"/>
    <property type="match status" value="1"/>
</dbReference>
<evidence type="ECO:0000256" key="4">
    <source>
        <dbReference type="ARBA" id="ARBA00012682"/>
    </source>
</evidence>
<dbReference type="CDD" id="cd00305">
    <property type="entry name" value="Cu-Zn_Superoxide_Dismutase"/>
    <property type="match status" value="1"/>
</dbReference>
<dbReference type="GO" id="GO:0071484">
    <property type="term" value="P:cellular response to light intensity"/>
    <property type="evidence" value="ECO:0007669"/>
    <property type="project" value="UniProtKB-ARBA"/>
</dbReference>
<dbReference type="InterPro" id="IPR001424">
    <property type="entry name" value="SOD_Cu_Zn_dom"/>
</dbReference>
<dbReference type="Proteomes" id="UP001295469">
    <property type="component" value="Chromosome C09"/>
</dbReference>
<keyword evidence="6" id="KW-0862">Zinc</keyword>
<dbReference type="PANTHER" id="PTHR10003">
    <property type="entry name" value="SUPEROXIDE DISMUTASE CU-ZN -RELATED"/>
    <property type="match status" value="1"/>
</dbReference>
<dbReference type="GO" id="GO:0004784">
    <property type="term" value="F:superoxide dismutase activity"/>
    <property type="evidence" value="ECO:0007669"/>
    <property type="project" value="UniProtKB-EC"/>
</dbReference>
<comment type="cofactor">
    <cofactor evidence="2">
        <name>Zn(2+)</name>
        <dbReference type="ChEBI" id="CHEBI:29105"/>
    </cofactor>
</comment>
<dbReference type="EMBL" id="HG994373">
    <property type="protein sequence ID" value="CAF1780611.1"/>
    <property type="molecule type" value="Genomic_DNA"/>
</dbReference>
<keyword evidence="5" id="KW-0479">Metal-binding</keyword>
<keyword evidence="7" id="KW-0049">Antioxidant</keyword>
<dbReference type="AlphaFoldDB" id="A0A816JH76"/>
<evidence type="ECO:0000256" key="1">
    <source>
        <dbReference type="ARBA" id="ARBA00001935"/>
    </source>
</evidence>
<dbReference type="GO" id="GO:0071493">
    <property type="term" value="P:cellular response to UV-B"/>
    <property type="evidence" value="ECO:0007669"/>
    <property type="project" value="UniProtKB-ARBA"/>
</dbReference>
<evidence type="ECO:0000256" key="7">
    <source>
        <dbReference type="ARBA" id="ARBA00022862"/>
    </source>
</evidence>
<comment type="catalytic activity">
    <reaction evidence="10">
        <text>2 superoxide + 2 H(+) = H2O2 + O2</text>
        <dbReference type="Rhea" id="RHEA:20696"/>
        <dbReference type="ChEBI" id="CHEBI:15378"/>
        <dbReference type="ChEBI" id="CHEBI:15379"/>
        <dbReference type="ChEBI" id="CHEBI:16240"/>
        <dbReference type="ChEBI" id="CHEBI:18421"/>
        <dbReference type="EC" id="1.15.1.1"/>
    </reaction>
</comment>
<name>A0A816JH76_BRANA</name>
<evidence type="ECO:0000259" key="11">
    <source>
        <dbReference type="Pfam" id="PF00080"/>
    </source>
</evidence>
<comment type="similarity">
    <text evidence="3">Belongs to the Cu-Zn superoxide dismutase family.</text>
</comment>
<evidence type="ECO:0000256" key="2">
    <source>
        <dbReference type="ARBA" id="ARBA00001947"/>
    </source>
</evidence>
<reference evidence="12" key="1">
    <citation type="submission" date="2021-01" db="EMBL/GenBank/DDBJ databases">
        <authorList>
            <consortium name="Genoscope - CEA"/>
            <person name="William W."/>
        </authorList>
    </citation>
    <scope>NUCLEOTIDE SEQUENCE</scope>
</reference>
<dbReference type="SUPFAM" id="SSF49329">
    <property type="entry name" value="Cu,Zn superoxide dismutase-like"/>
    <property type="match status" value="1"/>
</dbReference>
<evidence type="ECO:0000256" key="6">
    <source>
        <dbReference type="ARBA" id="ARBA00022833"/>
    </source>
</evidence>
<sequence>MGAPNLRAVALIAGDSNVRGCLHFTQDTSGTTHVTGKISGLSPGFHGFHIHSFGDTTNGCNSTGPHFNPLNRVHGPPDEVERHAGDLGNIFAGPDGVAEISIKDKQIPLSGQYSILGRAVVVHGDPDDLGRGRGHKLSKSTGNAGARVGCGILLANIFEKTKQHHFVFNVCEVTHSRFRC</sequence>
<keyword evidence="9" id="KW-0186">Copper</keyword>
<dbReference type="InterPro" id="IPR024134">
    <property type="entry name" value="SOD_Cu/Zn_/chaperone"/>
</dbReference>
<evidence type="ECO:0000256" key="8">
    <source>
        <dbReference type="ARBA" id="ARBA00023002"/>
    </source>
</evidence>
<feature type="domain" description="Superoxide dismutase copper/zinc binding" evidence="11">
    <location>
        <begin position="18"/>
        <end position="152"/>
    </location>
</feature>
<organism evidence="12">
    <name type="scientific">Brassica napus</name>
    <name type="common">Rape</name>
    <dbReference type="NCBI Taxonomy" id="3708"/>
    <lineage>
        <taxon>Eukaryota</taxon>
        <taxon>Viridiplantae</taxon>
        <taxon>Streptophyta</taxon>
        <taxon>Embryophyta</taxon>
        <taxon>Tracheophyta</taxon>
        <taxon>Spermatophyta</taxon>
        <taxon>Magnoliopsida</taxon>
        <taxon>eudicotyledons</taxon>
        <taxon>Gunneridae</taxon>
        <taxon>Pentapetalae</taxon>
        <taxon>rosids</taxon>
        <taxon>malvids</taxon>
        <taxon>Brassicales</taxon>
        <taxon>Brassicaceae</taxon>
        <taxon>Brassiceae</taxon>
        <taxon>Brassica</taxon>
    </lineage>
</organism>
<protein>
    <recommendedName>
        <fullName evidence="4">superoxide dismutase</fullName>
        <ecNumber evidence="4">1.15.1.1</ecNumber>
    </recommendedName>
</protein>
<keyword evidence="8" id="KW-0560">Oxidoreductase</keyword>
<gene>
    <name evidence="12" type="ORF">DARMORV10_C09P58880.1</name>
</gene>
<dbReference type="GO" id="GO:0071472">
    <property type="term" value="P:cellular response to salt stress"/>
    <property type="evidence" value="ECO:0007669"/>
    <property type="project" value="UniProtKB-ARBA"/>
</dbReference>
<evidence type="ECO:0000256" key="3">
    <source>
        <dbReference type="ARBA" id="ARBA00010457"/>
    </source>
</evidence>
<evidence type="ECO:0000256" key="9">
    <source>
        <dbReference type="ARBA" id="ARBA00023008"/>
    </source>
</evidence>
<proteinExistence type="inferred from homology"/>
<accession>A0A816JH76</accession>